<keyword evidence="12" id="KW-1185">Reference proteome</keyword>
<dbReference type="Gene3D" id="3.10.520.10">
    <property type="entry name" value="ApbE-like domains"/>
    <property type="match status" value="2"/>
</dbReference>
<evidence type="ECO:0000256" key="7">
    <source>
        <dbReference type="ARBA" id="ARBA00022827"/>
    </source>
</evidence>
<keyword evidence="6" id="KW-0479">Metal-binding</keyword>
<accession>A0ABY2BTQ2</accession>
<comment type="cofactor">
    <cofactor evidence="1">
        <name>Mg(2+)</name>
        <dbReference type="ChEBI" id="CHEBI:18420"/>
    </cofactor>
</comment>
<dbReference type="EC" id="2.7.1.180" evidence="2"/>
<organism evidence="11 12">
    <name type="scientific">Kribbella orskensis</name>
    <dbReference type="NCBI Taxonomy" id="2512216"/>
    <lineage>
        <taxon>Bacteria</taxon>
        <taxon>Bacillati</taxon>
        <taxon>Actinomycetota</taxon>
        <taxon>Actinomycetes</taxon>
        <taxon>Propionibacteriales</taxon>
        <taxon>Kribbellaceae</taxon>
        <taxon>Kribbella</taxon>
    </lineage>
</organism>
<evidence type="ECO:0000256" key="4">
    <source>
        <dbReference type="ARBA" id="ARBA00022630"/>
    </source>
</evidence>
<name>A0ABY2BTQ2_9ACTN</name>
<dbReference type="Pfam" id="PF02424">
    <property type="entry name" value="ApbE"/>
    <property type="match status" value="2"/>
</dbReference>
<dbReference type="PANTHER" id="PTHR30040">
    <property type="entry name" value="THIAMINE BIOSYNTHESIS LIPOPROTEIN APBE"/>
    <property type="match status" value="1"/>
</dbReference>
<gene>
    <name evidence="11" type="ORF">EV644_1017</name>
</gene>
<keyword evidence="11" id="KW-0449">Lipoprotein</keyword>
<protein>
    <recommendedName>
        <fullName evidence="3">FAD:protein FMN transferase</fullName>
        <ecNumber evidence="2">2.7.1.180</ecNumber>
    </recommendedName>
    <alternativeName>
        <fullName evidence="9">Flavin transferase</fullName>
    </alternativeName>
</protein>
<sequence length="246" mass="25473">MGLPVSVLARGEQAESTRADAAVREVFAELVEADRVFSPYQSDSAVSRLARAELGWDAVDSVVQEVAERCARARELTGGLFDAELPDGGWDPSGLVKGWAVERAGERLRQVPDLDWCLNAGGDVLVLCASNLPFTVGIQDPRDPGRVVTSVTRTDGAVATSGTAARGAHLYDPRTGGPVVTRWLSVSVSGPSLECADVLATAAFVAGEEWPAVLAARPGYEGLGILADGNLFATAGWPAGGSAAAG</sequence>
<evidence type="ECO:0000256" key="6">
    <source>
        <dbReference type="ARBA" id="ARBA00022723"/>
    </source>
</evidence>
<dbReference type="InterPro" id="IPR003374">
    <property type="entry name" value="ApbE-like_sf"/>
</dbReference>
<keyword evidence="7" id="KW-0274">FAD</keyword>
<evidence type="ECO:0000313" key="12">
    <source>
        <dbReference type="Proteomes" id="UP000295818"/>
    </source>
</evidence>
<evidence type="ECO:0000256" key="8">
    <source>
        <dbReference type="ARBA" id="ARBA00022842"/>
    </source>
</evidence>
<dbReference type="Proteomes" id="UP000295818">
    <property type="component" value="Unassembled WGS sequence"/>
</dbReference>
<dbReference type="EMBL" id="SLWM01000001">
    <property type="protein sequence ID" value="TCO31367.1"/>
    <property type="molecule type" value="Genomic_DNA"/>
</dbReference>
<evidence type="ECO:0000313" key="11">
    <source>
        <dbReference type="EMBL" id="TCO31367.1"/>
    </source>
</evidence>
<proteinExistence type="predicted"/>
<dbReference type="PANTHER" id="PTHR30040:SF2">
    <property type="entry name" value="FAD:PROTEIN FMN TRANSFERASE"/>
    <property type="match status" value="1"/>
</dbReference>
<evidence type="ECO:0000256" key="1">
    <source>
        <dbReference type="ARBA" id="ARBA00001946"/>
    </source>
</evidence>
<comment type="caution">
    <text evidence="11">The sequence shown here is derived from an EMBL/GenBank/DDBJ whole genome shotgun (WGS) entry which is preliminary data.</text>
</comment>
<evidence type="ECO:0000256" key="5">
    <source>
        <dbReference type="ARBA" id="ARBA00022679"/>
    </source>
</evidence>
<keyword evidence="5" id="KW-0808">Transferase</keyword>
<evidence type="ECO:0000256" key="9">
    <source>
        <dbReference type="ARBA" id="ARBA00031306"/>
    </source>
</evidence>
<evidence type="ECO:0000256" key="3">
    <source>
        <dbReference type="ARBA" id="ARBA00016337"/>
    </source>
</evidence>
<evidence type="ECO:0000256" key="10">
    <source>
        <dbReference type="ARBA" id="ARBA00048540"/>
    </source>
</evidence>
<dbReference type="InterPro" id="IPR024932">
    <property type="entry name" value="ApbE"/>
</dbReference>
<dbReference type="SUPFAM" id="SSF143631">
    <property type="entry name" value="ApbE-like"/>
    <property type="match status" value="1"/>
</dbReference>
<keyword evidence="4" id="KW-0285">Flavoprotein</keyword>
<reference evidence="11 12" key="1">
    <citation type="journal article" date="2015" name="Stand. Genomic Sci.">
        <title>Genomic Encyclopedia of Bacterial and Archaeal Type Strains, Phase III: the genomes of soil and plant-associated and newly described type strains.</title>
        <authorList>
            <person name="Whitman W.B."/>
            <person name="Woyke T."/>
            <person name="Klenk H.P."/>
            <person name="Zhou Y."/>
            <person name="Lilburn T.G."/>
            <person name="Beck B.J."/>
            <person name="De Vos P."/>
            <person name="Vandamme P."/>
            <person name="Eisen J.A."/>
            <person name="Garrity G."/>
            <person name="Hugenholtz P."/>
            <person name="Kyrpides N.C."/>
        </authorList>
    </citation>
    <scope>NUCLEOTIDE SEQUENCE [LARGE SCALE GENOMIC DNA]</scope>
    <source>
        <strain evidence="11 12">VKM Ac-2538</strain>
    </source>
</reference>
<comment type="catalytic activity">
    <reaction evidence="10">
        <text>L-threonyl-[protein] + FAD = FMN-L-threonyl-[protein] + AMP + H(+)</text>
        <dbReference type="Rhea" id="RHEA:36847"/>
        <dbReference type="Rhea" id="RHEA-COMP:11060"/>
        <dbReference type="Rhea" id="RHEA-COMP:11061"/>
        <dbReference type="ChEBI" id="CHEBI:15378"/>
        <dbReference type="ChEBI" id="CHEBI:30013"/>
        <dbReference type="ChEBI" id="CHEBI:57692"/>
        <dbReference type="ChEBI" id="CHEBI:74257"/>
        <dbReference type="ChEBI" id="CHEBI:456215"/>
        <dbReference type="EC" id="2.7.1.180"/>
    </reaction>
</comment>
<keyword evidence="8" id="KW-0460">Magnesium</keyword>
<evidence type="ECO:0000256" key="2">
    <source>
        <dbReference type="ARBA" id="ARBA00011955"/>
    </source>
</evidence>